<comment type="subcellular location">
    <subcellularLocation>
        <location evidence="2">Nucleus</location>
    </subcellularLocation>
</comment>
<evidence type="ECO:0000256" key="3">
    <source>
        <dbReference type="ARBA" id="ARBA00006958"/>
    </source>
</evidence>
<comment type="cofactor">
    <cofactor evidence="1">
        <name>a divalent metal cation</name>
        <dbReference type="ChEBI" id="CHEBI:60240"/>
    </cofactor>
</comment>
<dbReference type="Proteomes" id="UP000233837">
    <property type="component" value="Unassembled WGS sequence"/>
</dbReference>
<evidence type="ECO:0000259" key="8">
    <source>
        <dbReference type="Pfam" id="PF13359"/>
    </source>
</evidence>
<evidence type="ECO:0000256" key="7">
    <source>
        <dbReference type="ARBA" id="ARBA00023242"/>
    </source>
</evidence>
<dbReference type="AlphaFoldDB" id="A0A2I0WGV5"/>
<evidence type="ECO:0000256" key="4">
    <source>
        <dbReference type="ARBA" id="ARBA00022722"/>
    </source>
</evidence>
<evidence type="ECO:0000313" key="10">
    <source>
        <dbReference type="EMBL" id="PKU74897.1"/>
    </source>
</evidence>
<proteinExistence type="inferred from homology"/>
<dbReference type="GO" id="GO:0004518">
    <property type="term" value="F:nuclease activity"/>
    <property type="evidence" value="ECO:0007669"/>
    <property type="project" value="UniProtKB-KW"/>
</dbReference>
<organism evidence="10 11">
    <name type="scientific">Dendrobium catenatum</name>
    <dbReference type="NCBI Taxonomy" id="906689"/>
    <lineage>
        <taxon>Eukaryota</taxon>
        <taxon>Viridiplantae</taxon>
        <taxon>Streptophyta</taxon>
        <taxon>Embryophyta</taxon>
        <taxon>Tracheophyta</taxon>
        <taxon>Spermatophyta</taxon>
        <taxon>Magnoliopsida</taxon>
        <taxon>Liliopsida</taxon>
        <taxon>Asparagales</taxon>
        <taxon>Orchidaceae</taxon>
        <taxon>Epidendroideae</taxon>
        <taxon>Malaxideae</taxon>
        <taxon>Dendrobiinae</taxon>
        <taxon>Dendrobium</taxon>
    </lineage>
</organism>
<dbReference type="InterPro" id="IPR045249">
    <property type="entry name" value="HARBI1-like"/>
</dbReference>
<dbReference type="PANTHER" id="PTHR22930:SF221">
    <property type="entry name" value="NUCLEASE HARBI1"/>
    <property type="match status" value="1"/>
</dbReference>
<keyword evidence="6" id="KW-0378">Hydrolase</keyword>
<evidence type="ECO:0000256" key="2">
    <source>
        <dbReference type="ARBA" id="ARBA00004123"/>
    </source>
</evidence>
<dbReference type="GO" id="GO:0016787">
    <property type="term" value="F:hydrolase activity"/>
    <property type="evidence" value="ECO:0007669"/>
    <property type="project" value="UniProtKB-KW"/>
</dbReference>
<comment type="similarity">
    <text evidence="3">Belongs to the HARBI1 family.</text>
</comment>
<dbReference type="GO" id="GO:0046872">
    <property type="term" value="F:metal ion binding"/>
    <property type="evidence" value="ECO:0007669"/>
    <property type="project" value="UniProtKB-KW"/>
</dbReference>
<dbReference type="GO" id="GO:0005634">
    <property type="term" value="C:nucleus"/>
    <property type="evidence" value="ECO:0007669"/>
    <property type="project" value="UniProtKB-SubCell"/>
</dbReference>
<reference evidence="10 11" key="2">
    <citation type="journal article" date="2017" name="Nature">
        <title>The Apostasia genome and the evolution of orchids.</title>
        <authorList>
            <person name="Zhang G.Q."/>
            <person name="Liu K.W."/>
            <person name="Li Z."/>
            <person name="Lohaus R."/>
            <person name="Hsiao Y.Y."/>
            <person name="Niu S.C."/>
            <person name="Wang J.Y."/>
            <person name="Lin Y.C."/>
            <person name="Xu Q."/>
            <person name="Chen L.J."/>
            <person name="Yoshida K."/>
            <person name="Fujiwara S."/>
            <person name="Wang Z.W."/>
            <person name="Zhang Y.Q."/>
            <person name="Mitsuda N."/>
            <person name="Wang M."/>
            <person name="Liu G.H."/>
            <person name="Pecoraro L."/>
            <person name="Huang H.X."/>
            <person name="Xiao X.J."/>
            <person name="Lin M."/>
            <person name="Wu X.Y."/>
            <person name="Wu W.L."/>
            <person name="Chen Y.Y."/>
            <person name="Chang S.B."/>
            <person name="Sakamoto S."/>
            <person name="Ohme-Takagi M."/>
            <person name="Yagi M."/>
            <person name="Zeng S.J."/>
            <person name="Shen C.Y."/>
            <person name="Yeh C.M."/>
            <person name="Luo Y.B."/>
            <person name="Tsai W.C."/>
            <person name="Van de Peer Y."/>
            <person name="Liu Z.J."/>
        </authorList>
    </citation>
    <scope>NUCLEOTIDE SEQUENCE [LARGE SCALE GENOMIC DNA]</scope>
    <source>
        <tissue evidence="10">The whole plant</tissue>
    </source>
</reference>
<gene>
    <name evidence="10" type="ORF">MA16_Dca022403</name>
</gene>
<sequence length="216" mass="25072">MDLLSLLESLYGLHGSRRTTTREVLAINFYILGHNESIRSTCERFQHSIETISWFFYNGLQALVRLSMEIIAPVDKFFHDIPEKIIIDTRYIPYFKETSRLIGRHHSPTQNVMAACDFNMCFTFVSPVWEGSTHDAPIFKHAVMDPKYNFPTPPPGKFYLVDVGYPLQRGYLKPYLGTRYHIPNFRRGSRTIMGHEELFNSRHSSLRSVIECSFGV</sequence>
<accession>A0A2I0WGV5</accession>
<evidence type="ECO:0000259" key="9">
    <source>
        <dbReference type="Pfam" id="PF26138"/>
    </source>
</evidence>
<evidence type="ECO:0000256" key="1">
    <source>
        <dbReference type="ARBA" id="ARBA00001968"/>
    </source>
</evidence>
<dbReference type="Pfam" id="PF13359">
    <property type="entry name" value="DDE_Tnp_4"/>
    <property type="match status" value="1"/>
</dbReference>
<dbReference type="EMBL" id="KZ502666">
    <property type="protein sequence ID" value="PKU74897.1"/>
    <property type="molecule type" value="Genomic_DNA"/>
</dbReference>
<dbReference type="InterPro" id="IPR058353">
    <property type="entry name" value="DUF8040"/>
</dbReference>
<keyword evidence="7" id="KW-0539">Nucleus</keyword>
<keyword evidence="5" id="KW-0479">Metal-binding</keyword>
<evidence type="ECO:0000256" key="5">
    <source>
        <dbReference type="ARBA" id="ARBA00022723"/>
    </source>
</evidence>
<feature type="domain" description="DDE Tnp4" evidence="8">
    <location>
        <begin position="102"/>
        <end position="215"/>
    </location>
</feature>
<dbReference type="InterPro" id="IPR027806">
    <property type="entry name" value="HARBI1_dom"/>
</dbReference>
<feature type="domain" description="DUF8040" evidence="9">
    <location>
        <begin position="2"/>
        <end position="64"/>
    </location>
</feature>
<protein>
    <submittedName>
        <fullName evidence="10">Uncharacterized protein</fullName>
    </submittedName>
</protein>
<reference evidence="10 11" key="1">
    <citation type="journal article" date="2016" name="Sci. Rep.">
        <title>The Dendrobium catenatum Lindl. genome sequence provides insights into polysaccharide synthase, floral development and adaptive evolution.</title>
        <authorList>
            <person name="Zhang G.Q."/>
            <person name="Xu Q."/>
            <person name="Bian C."/>
            <person name="Tsai W.C."/>
            <person name="Yeh C.M."/>
            <person name="Liu K.W."/>
            <person name="Yoshida K."/>
            <person name="Zhang L.S."/>
            <person name="Chang S.B."/>
            <person name="Chen F."/>
            <person name="Shi Y."/>
            <person name="Su Y.Y."/>
            <person name="Zhang Y.Q."/>
            <person name="Chen L.J."/>
            <person name="Yin Y."/>
            <person name="Lin M."/>
            <person name="Huang H."/>
            <person name="Deng H."/>
            <person name="Wang Z.W."/>
            <person name="Zhu S.L."/>
            <person name="Zhao X."/>
            <person name="Deng C."/>
            <person name="Niu S.C."/>
            <person name="Huang J."/>
            <person name="Wang M."/>
            <person name="Liu G.H."/>
            <person name="Yang H.J."/>
            <person name="Xiao X.J."/>
            <person name="Hsiao Y.Y."/>
            <person name="Wu W.L."/>
            <person name="Chen Y.Y."/>
            <person name="Mitsuda N."/>
            <person name="Ohme-Takagi M."/>
            <person name="Luo Y.B."/>
            <person name="Van de Peer Y."/>
            <person name="Liu Z.J."/>
        </authorList>
    </citation>
    <scope>NUCLEOTIDE SEQUENCE [LARGE SCALE GENOMIC DNA]</scope>
    <source>
        <tissue evidence="10">The whole plant</tissue>
    </source>
</reference>
<evidence type="ECO:0000313" key="11">
    <source>
        <dbReference type="Proteomes" id="UP000233837"/>
    </source>
</evidence>
<name>A0A2I0WGV5_9ASPA</name>
<evidence type="ECO:0000256" key="6">
    <source>
        <dbReference type="ARBA" id="ARBA00022801"/>
    </source>
</evidence>
<keyword evidence="11" id="KW-1185">Reference proteome</keyword>
<dbReference type="PANTHER" id="PTHR22930">
    <property type="match status" value="1"/>
</dbReference>
<dbReference type="Pfam" id="PF26138">
    <property type="entry name" value="DUF8040"/>
    <property type="match status" value="1"/>
</dbReference>
<keyword evidence="4" id="KW-0540">Nuclease</keyword>